<accession>A0A7S6VUV6</accession>
<protein>
    <submittedName>
        <fullName evidence="1">Uncharacterized protein</fullName>
    </submittedName>
</protein>
<organism evidence="1 2">
    <name type="scientific">Acinetobacter piscicola</name>
    <dbReference type="NCBI Taxonomy" id="2006115"/>
    <lineage>
        <taxon>Bacteria</taxon>
        <taxon>Pseudomonadati</taxon>
        <taxon>Pseudomonadota</taxon>
        <taxon>Gammaproteobacteria</taxon>
        <taxon>Moraxellales</taxon>
        <taxon>Moraxellaceae</taxon>
        <taxon>Acinetobacter</taxon>
    </lineage>
</organism>
<sequence length="58" mass="6569">MTIPTHPPLEQLNAMTPERCQQCDQIFLFKDADLNDDGVVSTIDDDSYCTFSCVTEKK</sequence>
<gene>
    <name evidence="1" type="ORF">G0028_04200</name>
</gene>
<evidence type="ECO:0000313" key="2">
    <source>
        <dbReference type="Proteomes" id="UP000593966"/>
    </source>
</evidence>
<evidence type="ECO:0000313" key="1">
    <source>
        <dbReference type="EMBL" id="QOW45167.1"/>
    </source>
</evidence>
<dbReference type="EMBL" id="CP048659">
    <property type="protein sequence ID" value="QOW45167.1"/>
    <property type="molecule type" value="Genomic_DNA"/>
</dbReference>
<name>A0A7S6VUV6_9GAMM</name>
<proteinExistence type="predicted"/>
<reference evidence="1 2" key="1">
    <citation type="submission" date="2020-02" db="EMBL/GenBank/DDBJ databases">
        <title>Tigecycline-resistant Acinetobacter species from pigs and migratory birds.</title>
        <authorList>
            <person name="Chen C."/>
            <person name="Sun J."/>
            <person name="Liao X.-P."/>
            <person name="Liu Y.-H."/>
        </authorList>
    </citation>
    <scope>NUCLEOTIDE SEQUENCE [LARGE SCALE GENOMIC DNA]</scope>
    <source>
        <strain evidence="1 2">YH12207_T</strain>
    </source>
</reference>
<dbReference type="RefSeq" id="WP_174493203.1">
    <property type="nucleotide sequence ID" value="NZ_CP048659.1"/>
</dbReference>
<dbReference type="Proteomes" id="UP000593966">
    <property type="component" value="Chromosome"/>
</dbReference>
<dbReference type="AlphaFoldDB" id="A0A7S6VUV6"/>
<keyword evidence="2" id="KW-1185">Reference proteome</keyword>